<dbReference type="Proteomes" id="UP001447188">
    <property type="component" value="Unassembled WGS sequence"/>
</dbReference>
<evidence type="ECO:0000313" key="3">
    <source>
        <dbReference type="Proteomes" id="UP001447188"/>
    </source>
</evidence>
<dbReference type="SMART" id="SM00471">
    <property type="entry name" value="HDc"/>
    <property type="match status" value="1"/>
</dbReference>
<gene>
    <name evidence="2" type="ORF">Q9L58_007363</name>
</gene>
<dbReference type="SUPFAM" id="SSF109604">
    <property type="entry name" value="HD-domain/PDEase-like"/>
    <property type="match status" value="1"/>
</dbReference>
<dbReference type="PROSITE" id="PS51831">
    <property type="entry name" value="HD"/>
    <property type="match status" value="1"/>
</dbReference>
<dbReference type="CDD" id="cd00077">
    <property type="entry name" value="HDc"/>
    <property type="match status" value="1"/>
</dbReference>
<evidence type="ECO:0000259" key="1">
    <source>
        <dbReference type="PROSITE" id="PS51831"/>
    </source>
</evidence>
<reference evidence="2 3" key="1">
    <citation type="submission" date="2024-02" db="EMBL/GenBank/DDBJ databases">
        <title>Discinaceae phylogenomics.</title>
        <authorList>
            <person name="Dirks A.C."/>
            <person name="James T.Y."/>
        </authorList>
    </citation>
    <scope>NUCLEOTIDE SEQUENCE [LARGE SCALE GENOMIC DNA]</scope>
    <source>
        <strain evidence="2 3">ACD0624</strain>
    </source>
</reference>
<evidence type="ECO:0000313" key="2">
    <source>
        <dbReference type="EMBL" id="KAL0633756.1"/>
    </source>
</evidence>
<protein>
    <recommendedName>
        <fullName evidence="1">HD domain-containing protein</fullName>
    </recommendedName>
</protein>
<name>A0ABR3GCQ7_9PEZI</name>
<dbReference type="Pfam" id="PF01966">
    <property type="entry name" value="HD"/>
    <property type="match status" value="1"/>
</dbReference>
<keyword evidence="3" id="KW-1185">Reference proteome</keyword>
<sequence>MPCPTHSTMTSTFVDEPTLVLVTHEYVKEYMSKFDSSHDYSHILRVLALSQQILAATQRNSPHTVYNSTLVTLLALLHDIGDKKYLTSPSSSIGLGPVEEFLISAGCAPDLAATVQELVSNVSYSHERENPDRVARAIAKHPELAIVQDADRLDAIGAVGIGRTFTYGASRNQGKGMSGVMDHFEDKLVKLGEGMKTVEGKRLGKERGERIVMFMRWWEEEVGGASGFPV</sequence>
<dbReference type="EMBL" id="JBBBZM010000115">
    <property type="protein sequence ID" value="KAL0633756.1"/>
    <property type="molecule type" value="Genomic_DNA"/>
</dbReference>
<dbReference type="InterPro" id="IPR003607">
    <property type="entry name" value="HD/PDEase_dom"/>
</dbReference>
<dbReference type="InterPro" id="IPR006674">
    <property type="entry name" value="HD_domain"/>
</dbReference>
<dbReference type="PANTHER" id="PTHR33594">
    <property type="entry name" value="SUPERFAMILY HYDROLASE, PUTATIVE (AFU_ORTHOLOGUE AFUA_1G03035)-RELATED"/>
    <property type="match status" value="1"/>
</dbReference>
<dbReference type="PANTHER" id="PTHR33594:SF1">
    <property type="entry name" value="HD_PDEASE DOMAIN-CONTAINING PROTEIN"/>
    <property type="match status" value="1"/>
</dbReference>
<organism evidence="2 3">
    <name type="scientific">Discina gigas</name>
    <dbReference type="NCBI Taxonomy" id="1032678"/>
    <lineage>
        <taxon>Eukaryota</taxon>
        <taxon>Fungi</taxon>
        <taxon>Dikarya</taxon>
        <taxon>Ascomycota</taxon>
        <taxon>Pezizomycotina</taxon>
        <taxon>Pezizomycetes</taxon>
        <taxon>Pezizales</taxon>
        <taxon>Discinaceae</taxon>
        <taxon>Discina</taxon>
    </lineage>
</organism>
<proteinExistence type="predicted"/>
<comment type="caution">
    <text evidence="2">The sequence shown here is derived from an EMBL/GenBank/DDBJ whole genome shotgun (WGS) entry which is preliminary data.</text>
</comment>
<dbReference type="Gene3D" id="1.10.3210.50">
    <property type="match status" value="1"/>
</dbReference>
<feature type="domain" description="HD" evidence="1">
    <location>
        <begin position="39"/>
        <end position="156"/>
    </location>
</feature>
<accession>A0ABR3GCQ7</accession>